<dbReference type="SUPFAM" id="SSF46785">
    <property type="entry name" value="Winged helix' DNA-binding domain"/>
    <property type="match status" value="1"/>
</dbReference>
<organism evidence="6 7">
    <name type="scientific">Rhizorhabdus histidinilytica</name>
    <dbReference type="NCBI Taxonomy" id="439228"/>
    <lineage>
        <taxon>Bacteria</taxon>
        <taxon>Pseudomonadati</taxon>
        <taxon>Pseudomonadota</taxon>
        <taxon>Alphaproteobacteria</taxon>
        <taxon>Sphingomonadales</taxon>
        <taxon>Sphingomonadaceae</taxon>
        <taxon>Rhizorhabdus</taxon>
    </lineage>
</organism>
<evidence type="ECO:0000256" key="2">
    <source>
        <dbReference type="ARBA" id="ARBA00023015"/>
    </source>
</evidence>
<dbReference type="GO" id="GO:0000976">
    <property type="term" value="F:transcription cis-regulatory region binding"/>
    <property type="evidence" value="ECO:0007669"/>
    <property type="project" value="TreeGrafter"/>
</dbReference>
<dbReference type="OrthoDB" id="9791253at2"/>
<dbReference type="CDD" id="cd05466">
    <property type="entry name" value="PBP2_LTTR_substrate"/>
    <property type="match status" value="1"/>
</dbReference>
<evidence type="ECO:0000256" key="1">
    <source>
        <dbReference type="ARBA" id="ARBA00009437"/>
    </source>
</evidence>
<dbReference type="STRING" id="439228.SAMN06295920_101729"/>
<reference evidence="7" key="1">
    <citation type="submission" date="2017-02" db="EMBL/GenBank/DDBJ databases">
        <authorList>
            <person name="Varghese N."/>
            <person name="Submissions S."/>
        </authorList>
    </citation>
    <scope>NUCLEOTIDE SEQUENCE [LARGE SCALE GENOMIC DNA]</scope>
    <source>
        <strain evidence="7">UM2</strain>
    </source>
</reference>
<dbReference type="InterPro" id="IPR005119">
    <property type="entry name" value="LysR_subst-bd"/>
</dbReference>
<dbReference type="Pfam" id="PF03466">
    <property type="entry name" value="LysR_substrate"/>
    <property type="match status" value="1"/>
</dbReference>
<dbReference type="PANTHER" id="PTHR30126:SF77">
    <property type="entry name" value="TRANSCRIPTIONAL REGULATORY PROTEIN"/>
    <property type="match status" value="1"/>
</dbReference>
<dbReference type="InterPro" id="IPR036390">
    <property type="entry name" value="WH_DNA-bd_sf"/>
</dbReference>
<name>A0A1T5A9A0_9SPHN</name>
<keyword evidence="3 6" id="KW-0238">DNA-binding</keyword>
<dbReference type="InterPro" id="IPR036388">
    <property type="entry name" value="WH-like_DNA-bd_sf"/>
</dbReference>
<dbReference type="EMBL" id="FUYM01000001">
    <property type="protein sequence ID" value="SKB31439.1"/>
    <property type="molecule type" value="Genomic_DNA"/>
</dbReference>
<dbReference type="Gene3D" id="1.10.10.10">
    <property type="entry name" value="Winged helix-like DNA-binding domain superfamily/Winged helix DNA-binding domain"/>
    <property type="match status" value="1"/>
</dbReference>
<dbReference type="InterPro" id="IPR000847">
    <property type="entry name" value="LysR_HTH_N"/>
</dbReference>
<evidence type="ECO:0000313" key="6">
    <source>
        <dbReference type="EMBL" id="SKB31439.1"/>
    </source>
</evidence>
<protein>
    <submittedName>
        <fullName evidence="6">DNA-binding transcriptional regulator, LysR family</fullName>
    </submittedName>
</protein>
<feature type="domain" description="HTH lysR-type" evidence="5">
    <location>
        <begin position="1"/>
        <end position="58"/>
    </location>
</feature>
<keyword evidence="2" id="KW-0805">Transcription regulation</keyword>
<proteinExistence type="inferred from homology"/>
<gene>
    <name evidence="6" type="ORF">SAMN06295920_101729</name>
</gene>
<dbReference type="PRINTS" id="PR00039">
    <property type="entry name" value="HTHLYSR"/>
</dbReference>
<evidence type="ECO:0000256" key="4">
    <source>
        <dbReference type="ARBA" id="ARBA00023163"/>
    </source>
</evidence>
<evidence type="ECO:0000259" key="5">
    <source>
        <dbReference type="PROSITE" id="PS50931"/>
    </source>
</evidence>
<keyword evidence="7" id="KW-1185">Reference proteome</keyword>
<evidence type="ECO:0000256" key="3">
    <source>
        <dbReference type="ARBA" id="ARBA00023125"/>
    </source>
</evidence>
<comment type="similarity">
    <text evidence="1">Belongs to the LysR transcriptional regulatory family.</text>
</comment>
<keyword evidence="4" id="KW-0804">Transcription</keyword>
<dbReference type="PANTHER" id="PTHR30126">
    <property type="entry name" value="HTH-TYPE TRANSCRIPTIONAL REGULATOR"/>
    <property type="match status" value="1"/>
</dbReference>
<dbReference type="FunFam" id="1.10.10.10:FF:000001">
    <property type="entry name" value="LysR family transcriptional regulator"/>
    <property type="match status" value="1"/>
</dbReference>
<sequence>MNTRFLETFIWLARLKSFSRTAEKLHASQPAVSGRIVALEELLGVTLYERNSKGFELTAAGRRVLDRCERIVELSNELKSIATEDNVLGRPVRIGASDVITLSWMSDLVAVLGSKYVDYQFDIVTDSANNLSRMLMADEIDIALIANSIDANRIVNAPLCNYRIEWLANPRRFDVTKPINIEQLCELPIIMPPPGTPGYTWQVEYLKRHNPNYSPDRPSPLRISCGYSPATGIQMVAQGFGVLPVPVLLARPWIASGEVAPLKVKESFPAWAMNACYKSPPTIPIIVSLVETAQAVAKAYADRRGGSDFWP</sequence>
<dbReference type="RefSeq" id="WP_079646644.1">
    <property type="nucleotide sequence ID" value="NZ_FUYM01000001.1"/>
</dbReference>
<evidence type="ECO:0000313" key="7">
    <source>
        <dbReference type="Proteomes" id="UP000189818"/>
    </source>
</evidence>
<dbReference type="SUPFAM" id="SSF53850">
    <property type="entry name" value="Periplasmic binding protein-like II"/>
    <property type="match status" value="1"/>
</dbReference>
<dbReference type="AlphaFoldDB" id="A0A1T5A9A0"/>
<dbReference type="GO" id="GO:0003700">
    <property type="term" value="F:DNA-binding transcription factor activity"/>
    <property type="evidence" value="ECO:0007669"/>
    <property type="project" value="InterPro"/>
</dbReference>
<dbReference type="Gene3D" id="3.40.190.10">
    <property type="entry name" value="Periplasmic binding protein-like II"/>
    <property type="match status" value="2"/>
</dbReference>
<accession>A0A1T5A9A0</accession>
<dbReference type="Proteomes" id="UP000189818">
    <property type="component" value="Unassembled WGS sequence"/>
</dbReference>
<dbReference type="PROSITE" id="PS50931">
    <property type="entry name" value="HTH_LYSR"/>
    <property type="match status" value="1"/>
</dbReference>
<dbReference type="Pfam" id="PF00126">
    <property type="entry name" value="HTH_1"/>
    <property type="match status" value="1"/>
</dbReference>